<dbReference type="Proteomes" id="UP000031980">
    <property type="component" value="Unassembled WGS sequence"/>
</dbReference>
<keyword evidence="1" id="KW-0732">Signal</keyword>
<accession>A0A0C3NKI4</accession>
<reference evidence="2 5" key="1">
    <citation type="submission" date="2014-07" db="EMBL/GenBank/DDBJ databases">
        <title>Porphyromonadaceae bacterium OUH 308042 = ATCC BAA-2681 = DSM 28342 draft genome.</title>
        <authorList>
            <person name="Sydenham T.V."/>
            <person name="Hasman H."/>
            <person name="Justensen U.S."/>
        </authorList>
    </citation>
    <scope>NUCLEOTIDE SEQUENCE [LARGE SCALE GENOMIC DNA]</scope>
    <source>
        <strain evidence="2 5">OUH 308042</strain>
    </source>
</reference>
<evidence type="ECO:0000313" key="5">
    <source>
        <dbReference type="Proteomes" id="UP000031980"/>
    </source>
</evidence>
<keyword evidence="5" id="KW-1185">Reference proteome</keyword>
<dbReference type="EMBL" id="JPIT01000008">
    <property type="protein sequence ID" value="KIO46884.1"/>
    <property type="molecule type" value="Genomic_DNA"/>
</dbReference>
<gene>
    <name evidence="2" type="ORF">BA92_02380</name>
    <name evidence="3" type="ORF">IE90_02370</name>
</gene>
<dbReference type="Proteomes" id="UP000031937">
    <property type="component" value="Unassembled WGS sequence"/>
</dbReference>
<protein>
    <recommendedName>
        <fullName evidence="6">TolC family protein</fullName>
    </recommendedName>
</protein>
<sequence length="244" mass="27820">MKKYILSIILIISLGISYAEAQNTTVLTFMPNDYLNFHLPPLDTLFRNVEKNPRITQTETLVETEKNKLKTEKRKWLSFFNIRTGYTYGVLGNYTSFSDENTPLMTTYSGNAQSSWSVGASLAIPLNIIFNMRTDVKTQKARVYSSELNRDIALDELKGQIIELYSSILSGLNIIKSKIEVLNFAKAQYEIDEKDFRLGKTTSSVLAKSKATQNEAYEAYESFRAQLNTQILKLEIISHTKLIK</sequence>
<proteinExistence type="predicted"/>
<dbReference type="RefSeq" id="WP_041502302.1">
    <property type="nucleotide sequence ID" value="NZ_JPIT01000008.1"/>
</dbReference>
<feature type="chain" id="PRO_5002167636" description="TolC family protein" evidence="1">
    <location>
        <begin position="22"/>
        <end position="244"/>
    </location>
</feature>
<comment type="caution">
    <text evidence="2">The sequence shown here is derived from an EMBL/GenBank/DDBJ whole genome shotgun (WGS) entry which is preliminary data.</text>
</comment>
<dbReference type="GO" id="GO:0015562">
    <property type="term" value="F:efflux transmembrane transporter activity"/>
    <property type="evidence" value="ECO:0007669"/>
    <property type="project" value="InterPro"/>
</dbReference>
<organism evidence="2 5">
    <name type="scientific">Sanguibacteroides justesenii</name>
    <dbReference type="NCBI Taxonomy" id="1547597"/>
    <lineage>
        <taxon>Bacteria</taxon>
        <taxon>Pseudomonadati</taxon>
        <taxon>Bacteroidota</taxon>
        <taxon>Bacteroidia</taxon>
        <taxon>Bacteroidales</taxon>
        <taxon>Porphyromonadaceae</taxon>
        <taxon>Sanguibacteroides</taxon>
    </lineage>
</organism>
<evidence type="ECO:0000313" key="4">
    <source>
        <dbReference type="Proteomes" id="UP000031937"/>
    </source>
</evidence>
<dbReference type="Gene3D" id="1.20.1600.10">
    <property type="entry name" value="Outer membrane efflux proteins (OEP)"/>
    <property type="match status" value="1"/>
</dbReference>
<evidence type="ECO:0008006" key="6">
    <source>
        <dbReference type="Google" id="ProtNLM"/>
    </source>
</evidence>
<feature type="signal peptide" evidence="1">
    <location>
        <begin position="1"/>
        <end position="21"/>
    </location>
</feature>
<evidence type="ECO:0000256" key="1">
    <source>
        <dbReference type="SAM" id="SignalP"/>
    </source>
</evidence>
<dbReference type="EMBL" id="JPIU01000025">
    <property type="protein sequence ID" value="KIO46727.1"/>
    <property type="molecule type" value="Genomic_DNA"/>
</dbReference>
<evidence type="ECO:0000313" key="3">
    <source>
        <dbReference type="EMBL" id="KIO46884.1"/>
    </source>
</evidence>
<name>A0A0C3NKI4_9PORP</name>
<dbReference type="SUPFAM" id="SSF56954">
    <property type="entry name" value="Outer membrane efflux proteins (OEP)"/>
    <property type="match status" value="1"/>
</dbReference>
<evidence type="ECO:0000313" key="2">
    <source>
        <dbReference type="EMBL" id="KIO46727.1"/>
    </source>
</evidence>
<reference evidence="3 4" key="2">
    <citation type="submission" date="2014-07" db="EMBL/GenBank/DDBJ databases">
        <title>Porphyromonadaceae bacterium OUH 334697 = ATCC BAA-2682 = DSM 28341 draft genome.</title>
        <authorList>
            <person name="Sydenham T.V."/>
            <person name="Hasman H."/>
            <person name="Justesen U.S."/>
        </authorList>
    </citation>
    <scope>NUCLEOTIDE SEQUENCE [LARGE SCALE GENOMIC DNA]</scope>
    <source>
        <strain evidence="3 4">OUH 334697</strain>
    </source>
</reference>
<dbReference type="AlphaFoldDB" id="A0A0C3NKI4"/>